<dbReference type="InterPro" id="IPR018047">
    <property type="entry name" value="Ammonium_transpt_CS"/>
</dbReference>
<dbReference type="EMBL" id="CP049055">
    <property type="protein sequence ID" value="QII12238.1"/>
    <property type="molecule type" value="Genomic_DNA"/>
</dbReference>
<evidence type="ECO:0000256" key="3">
    <source>
        <dbReference type="ARBA" id="ARBA00022448"/>
    </source>
</evidence>
<evidence type="ECO:0000259" key="10">
    <source>
        <dbReference type="Pfam" id="PF00909"/>
    </source>
</evidence>
<reference evidence="12" key="1">
    <citation type="submission" date="2017-10" db="EMBL/GenBank/DDBJ databases">
        <authorList>
            <person name="Banno H."/>
            <person name="Chua N.-H."/>
        </authorList>
    </citation>
    <scope>NUCLEOTIDE SEQUENCE [LARGE SCALE GENOMIC DNA]</scope>
    <source>
        <strain evidence="12">Kuenenia_mbr1_ru-nijmegen</strain>
    </source>
</reference>
<keyword evidence="5 8" id="KW-1133">Transmembrane helix</keyword>
<feature type="transmembrane region" description="Helical" evidence="8">
    <location>
        <begin position="335"/>
        <end position="357"/>
    </location>
</feature>
<feature type="signal peptide" evidence="9">
    <location>
        <begin position="1"/>
        <end position="32"/>
    </location>
</feature>
<sequence length="485" mass="51698">MQNMCRIKMSRFGLVLFCSVTMFFLWANCVQAGDPSGAFTFTQSFEGLSTSGNFVWILVAAFLILFMQAGFMLLGGLVRSKNMLSYMAHCFMATTAGVFIFWLFGFAFMFGGSHLASGLDKGNPFIGYGGFMLLGDTYDVKTILLFTFMAVVATFIGSIIAGAVAERIKFSAFLIAGLLVYTFAYSFYGHWIWGEGWLAKLKLGVGVKDFAGSGVVHAIGGICAFMGAWALGPRIGKFNKDGSSNHIHGHNIAYVLIGTVVLAFGWLAYDAGSTLAISELRSSIIAANTLLAGISGAVIVVLYTYWKSRKADIAEACNGALGGFVAVSAPCAFIAPWAAVIIGLVGGLLMCGSVWLVERKFRVDDPLGAVSVHGANGLWGLLAVGIFADGSYGGVSGLIVGSGQQFLAQLIAFATAIVWAGGLGFVIFFGLKHTIGIRVSEAEELDGLDMHIHGTQCYPADGRYMEDIDAVMRKHIRLGELVNQG</sequence>
<evidence type="ECO:0000313" key="13">
    <source>
        <dbReference type="Proteomes" id="UP000221734"/>
    </source>
</evidence>
<evidence type="ECO:0000256" key="6">
    <source>
        <dbReference type="ARBA" id="ARBA00023136"/>
    </source>
</evidence>
<reference evidence="13" key="2">
    <citation type="submission" date="2017-10" db="EMBL/GenBank/DDBJ databases">
        <authorList>
            <person name="Frank J."/>
        </authorList>
    </citation>
    <scope>NUCLEOTIDE SEQUENCE [LARGE SCALE GENOMIC DNA]</scope>
</reference>
<dbReference type="GO" id="GO:0005886">
    <property type="term" value="C:plasma membrane"/>
    <property type="evidence" value="ECO:0007669"/>
    <property type="project" value="UniProtKB-SubCell"/>
</dbReference>
<evidence type="ECO:0000313" key="12">
    <source>
        <dbReference type="EMBL" id="SOH06189.1"/>
    </source>
</evidence>
<feature type="transmembrane region" description="Helical" evidence="8">
    <location>
        <begin position="313"/>
        <end position="329"/>
    </location>
</feature>
<dbReference type="AlphaFoldDB" id="A0A2C9CJU7"/>
<keyword evidence="3 8" id="KW-0813">Transport</keyword>
<feature type="transmembrane region" description="Helical" evidence="8">
    <location>
        <begin position="56"/>
        <end position="78"/>
    </location>
</feature>
<accession>A0A2C9CJU7</accession>
<dbReference type="SUPFAM" id="SSF111352">
    <property type="entry name" value="Ammonium transporter"/>
    <property type="match status" value="1"/>
</dbReference>
<evidence type="ECO:0000256" key="8">
    <source>
        <dbReference type="RuleBase" id="RU362002"/>
    </source>
</evidence>
<comment type="similarity">
    <text evidence="2 8">Belongs to the ammonia transporter channel (TC 1.A.11.2) family.</text>
</comment>
<dbReference type="EMBL" id="LT934425">
    <property type="protein sequence ID" value="SOH06189.1"/>
    <property type="molecule type" value="Genomic_DNA"/>
</dbReference>
<evidence type="ECO:0000256" key="1">
    <source>
        <dbReference type="ARBA" id="ARBA00004141"/>
    </source>
</evidence>
<dbReference type="OrthoDB" id="9814202at2"/>
<evidence type="ECO:0000256" key="9">
    <source>
        <dbReference type="SAM" id="SignalP"/>
    </source>
</evidence>
<dbReference type="NCBIfam" id="TIGR00836">
    <property type="entry name" value="amt"/>
    <property type="match status" value="1"/>
</dbReference>
<dbReference type="SMR" id="A0A2C9CJU7"/>
<keyword evidence="4 8" id="KW-0812">Transmembrane</keyword>
<feature type="transmembrane region" description="Helical" evidence="8">
    <location>
        <begin position="284"/>
        <end position="306"/>
    </location>
</feature>
<feature type="transmembrane region" description="Helical" evidence="8">
    <location>
        <begin position="90"/>
        <end position="110"/>
    </location>
</feature>
<dbReference type="InterPro" id="IPR029020">
    <property type="entry name" value="Ammonium/urea_transptr"/>
</dbReference>
<comment type="subcellular location">
    <subcellularLocation>
        <location evidence="8">Cell membrane</location>
        <topology evidence="8">Multi-pass membrane protein</topology>
    </subcellularLocation>
    <subcellularLocation>
        <location evidence="1">Membrane</location>
        <topology evidence="1">Multi-pass membrane protein</topology>
    </subcellularLocation>
</comment>
<proteinExistence type="inferred from homology"/>
<dbReference type="KEGG" id="kst:KSMBR1_3716"/>
<dbReference type="GO" id="GO:0097272">
    <property type="term" value="P:ammonium homeostasis"/>
    <property type="evidence" value="ECO:0007669"/>
    <property type="project" value="TreeGrafter"/>
</dbReference>
<evidence type="ECO:0000313" key="14">
    <source>
        <dbReference type="Proteomes" id="UP000501926"/>
    </source>
</evidence>
<gene>
    <name evidence="12" type="primary">amt_4</name>
    <name evidence="11" type="ORF">KsCSTR_28590</name>
    <name evidence="12" type="ORF">KSMBR1_3716</name>
</gene>
<evidence type="ECO:0000256" key="2">
    <source>
        <dbReference type="ARBA" id="ARBA00005887"/>
    </source>
</evidence>
<feature type="transmembrane region" description="Helical" evidence="8">
    <location>
        <begin position="211"/>
        <end position="231"/>
    </location>
</feature>
<dbReference type="InterPro" id="IPR024041">
    <property type="entry name" value="NH4_transpt_AmtB-like_dom"/>
</dbReference>
<feature type="transmembrane region" description="Helical" evidence="8">
    <location>
        <begin position="252"/>
        <end position="269"/>
    </location>
</feature>
<feature type="transmembrane region" description="Helical" evidence="8">
    <location>
        <begin position="378"/>
        <end position="400"/>
    </location>
</feature>
<name>A0A2C9CJU7_KUEST</name>
<evidence type="ECO:0000313" key="11">
    <source>
        <dbReference type="EMBL" id="QII12238.1"/>
    </source>
</evidence>
<keyword evidence="7 8" id="KW-0924">Ammonia transport</keyword>
<feature type="chain" id="PRO_5033301222" description="Ammonium transporter" evidence="9">
    <location>
        <begin position="33"/>
        <end position="485"/>
    </location>
</feature>
<dbReference type="PROSITE" id="PS01219">
    <property type="entry name" value="AMMONIUM_TRANSP"/>
    <property type="match status" value="1"/>
</dbReference>
<evidence type="ECO:0000256" key="4">
    <source>
        <dbReference type="ARBA" id="ARBA00022692"/>
    </source>
</evidence>
<protein>
    <recommendedName>
        <fullName evidence="8">Ammonium transporter</fullName>
    </recommendedName>
</protein>
<reference evidence="11 14" key="3">
    <citation type="submission" date="2020-02" db="EMBL/GenBank/DDBJ databases">
        <title>Newly sequenced genome of strain CSTR1 showed variability in Candidatus Kuenenia stuttgartiensis genomes.</title>
        <authorList>
            <person name="Ding C."/>
            <person name="Adrian L."/>
        </authorList>
    </citation>
    <scope>NUCLEOTIDE SEQUENCE [LARGE SCALE GENOMIC DNA]</scope>
    <source>
        <strain evidence="11 14">CSTR1</strain>
    </source>
</reference>
<keyword evidence="9" id="KW-0732">Signal</keyword>
<feature type="transmembrane region" description="Helical" evidence="8">
    <location>
        <begin position="143"/>
        <end position="165"/>
    </location>
</feature>
<dbReference type="InterPro" id="IPR001905">
    <property type="entry name" value="Ammonium_transpt"/>
</dbReference>
<dbReference type="Pfam" id="PF00909">
    <property type="entry name" value="Ammonium_transp"/>
    <property type="match status" value="1"/>
</dbReference>
<keyword evidence="6 8" id="KW-0472">Membrane</keyword>
<organism evidence="12 13">
    <name type="scientific">Kuenenia stuttgartiensis</name>
    <dbReference type="NCBI Taxonomy" id="174633"/>
    <lineage>
        <taxon>Bacteria</taxon>
        <taxon>Pseudomonadati</taxon>
        <taxon>Planctomycetota</taxon>
        <taxon>Candidatus Brocadiia</taxon>
        <taxon>Candidatus Brocadiales</taxon>
        <taxon>Candidatus Brocadiaceae</taxon>
        <taxon>Candidatus Kuenenia</taxon>
    </lineage>
</organism>
<keyword evidence="13" id="KW-1185">Reference proteome</keyword>
<dbReference type="PANTHER" id="PTHR11730:SF6">
    <property type="entry name" value="AMMONIUM TRANSPORTER"/>
    <property type="match status" value="1"/>
</dbReference>
<dbReference type="PANTHER" id="PTHR11730">
    <property type="entry name" value="AMMONIUM TRANSPORTER"/>
    <property type="match status" value="1"/>
</dbReference>
<evidence type="ECO:0000256" key="5">
    <source>
        <dbReference type="ARBA" id="ARBA00022989"/>
    </source>
</evidence>
<dbReference type="Proteomes" id="UP000221734">
    <property type="component" value="Chromosome Kuenenia_stuttgartiensis_MBR1"/>
</dbReference>
<feature type="domain" description="Ammonium transporter AmtB-like" evidence="10">
    <location>
        <begin position="55"/>
        <end position="458"/>
    </location>
</feature>
<dbReference type="GO" id="GO:0008519">
    <property type="term" value="F:ammonium channel activity"/>
    <property type="evidence" value="ECO:0007669"/>
    <property type="project" value="InterPro"/>
</dbReference>
<evidence type="ECO:0000256" key="7">
    <source>
        <dbReference type="ARBA" id="ARBA00023177"/>
    </source>
</evidence>
<dbReference type="Gene3D" id="1.10.3430.10">
    <property type="entry name" value="Ammonium transporter AmtB like domains"/>
    <property type="match status" value="1"/>
</dbReference>
<feature type="transmembrane region" description="Helical" evidence="8">
    <location>
        <begin position="406"/>
        <end position="431"/>
    </location>
</feature>
<dbReference type="Proteomes" id="UP000501926">
    <property type="component" value="Chromosome"/>
</dbReference>
<feature type="transmembrane region" description="Helical" evidence="8">
    <location>
        <begin position="172"/>
        <end position="191"/>
    </location>
</feature>